<dbReference type="Proteomes" id="UP000468766">
    <property type="component" value="Unassembled WGS sequence"/>
</dbReference>
<evidence type="ECO:0008006" key="3">
    <source>
        <dbReference type="Google" id="ProtNLM"/>
    </source>
</evidence>
<accession>A0A6I0F3J7</accession>
<organism evidence="1 2">
    <name type="scientific">Heliorestis acidaminivorans</name>
    <dbReference type="NCBI Taxonomy" id="553427"/>
    <lineage>
        <taxon>Bacteria</taxon>
        <taxon>Bacillati</taxon>
        <taxon>Bacillota</taxon>
        <taxon>Clostridia</taxon>
        <taxon>Eubacteriales</taxon>
        <taxon>Heliobacteriaceae</taxon>
        <taxon>Heliorestis</taxon>
    </lineage>
</organism>
<proteinExistence type="predicted"/>
<dbReference type="EMBL" id="WBXO01000001">
    <property type="protein sequence ID" value="KAB2954320.1"/>
    <property type="molecule type" value="Genomic_DNA"/>
</dbReference>
<reference evidence="1 2" key="1">
    <citation type="submission" date="2019-10" db="EMBL/GenBank/DDBJ databases">
        <title>Whole-genome sequence of the extremophile Heliorestis acidaminivorans DSM 24790.</title>
        <authorList>
            <person name="Kyndt J.A."/>
            <person name="Meyer T.E."/>
        </authorList>
    </citation>
    <scope>NUCLEOTIDE SEQUENCE [LARGE SCALE GENOMIC DNA]</scope>
    <source>
        <strain evidence="1 2">DSM 24790</strain>
    </source>
</reference>
<comment type="caution">
    <text evidence="1">The sequence shown here is derived from an EMBL/GenBank/DDBJ whole genome shotgun (WGS) entry which is preliminary data.</text>
</comment>
<dbReference type="AlphaFoldDB" id="A0A6I0F3J7"/>
<gene>
    <name evidence="1" type="ORF">F9B85_01095</name>
</gene>
<name>A0A6I0F3J7_9FIRM</name>
<evidence type="ECO:0000313" key="1">
    <source>
        <dbReference type="EMBL" id="KAB2954320.1"/>
    </source>
</evidence>
<keyword evidence="2" id="KW-1185">Reference proteome</keyword>
<dbReference type="OrthoDB" id="2080155at2"/>
<evidence type="ECO:0000313" key="2">
    <source>
        <dbReference type="Proteomes" id="UP000468766"/>
    </source>
</evidence>
<dbReference type="RefSeq" id="WP_151617766.1">
    <property type="nucleotide sequence ID" value="NZ_WBXO01000001.1"/>
</dbReference>
<sequence length="121" mass="13465">MLTSRANKVVAVFLGFIIFTAFYLSSQHDPSPNTADSASAVEEEKVLLTVTGRSTWQGEYETTNLDALIAEARIEAEEIARQMNHKVGEALSIEIVKKEEEQTEHSTVQSLQAIVLFRLEP</sequence>
<protein>
    <recommendedName>
        <fullName evidence="3">DUF541 domain-containing protein</fullName>
    </recommendedName>
</protein>